<dbReference type="Pfam" id="PF03711">
    <property type="entry name" value="OKR_DC_1_C"/>
    <property type="match status" value="1"/>
</dbReference>
<dbReference type="Gene3D" id="3.90.1150.10">
    <property type="entry name" value="Aspartate Aminotransferase, domain 1"/>
    <property type="match status" value="1"/>
</dbReference>
<keyword evidence="3" id="KW-0663">Pyridoxal phosphate</keyword>
<keyword evidence="2" id="KW-0210">Decarboxylase</keyword>
<dbReference type="InterPro" id="IPR015422">
    <property type="entry name" value="PyrdxlP-dep_Trfase_small"/>
</dbReference>
<keyword evidence="7" id="KW-1185">Reference proteome</keyword>
<evidence type="ECO:0000256" key="1">
    <source>
        <dbReference type="ARBA" id="ARBA00010671"/>
    </source>
</evidence>
<sequence length="708" mass="78983">MKKYLKIATPAKLQADVAKKWPTVELTPEVSGAKLAALVIEAGDLKQRAIAELICQRSGLKIPLIEVTAENIDADMKRVLESATAYEKENVPAFLLDLINFADEKAVSFTTPGHHNGNFYTRHPAGEVFKNFFGDNFLYADVSDTIPELGDTLTHGGTPLTAEKQAAKAFNADKVYFCTNGTTSSNTICATAALTEGDLVLFDRNNHKSLYNSALVMTGAKPVYLKTDRDPLGLIGPLVGEELDEKKIRQQIALVDPKKAKAKRPFRLAVLQLETYDGVFYDARYLIKKLGPLCDYILFDCAWGGYEQFVDLMKELSPLSLEYGPADPGILVTQSVHKQQAGVAQTSQILKKDAHLKGQKRYIDHKHFNNAYLKYVTTSYSYPIYASLAVNAAMAASSANHAWWEETLVKGIEFRKTLLRQSKLFKPLVPTKINGISWENIPTEKLAADLSLWQLDPKDTWHGFSKVALGEAIISPLKLTITSPGVELKTGKYTETGIPSPLVGEFLLEKRIIPGKADLYSTLFFLTPGEDELSLQTLLTALLEFERLYLTDAPLEKALPRFYRQNKERYSGYTLRQLCQEMHEYFKGQQIYHLQQALFIKPELQGYSCLPRTADLAFMRGQGKLVPLDKIEGKVALEGVLPYPPGVFIVAPGEGWQALDVKYFKVLLGAMENFPGFEPEIQGIYLERDEAGHLSAAGYVLDENLYRI</sequence>
<dbReference type="InterPro" id="IPR011193">
    <property type="entry name" value="Orn/lys/arg_de-COase"/>
</dbReference>
<dbReference type="InterPro" id="IPR008286">
    <property type="entry name" value="Prn/Lys/Arg_de-COase_C"/>
</dbReference>
<dbReference type="EMBL" id="JMHU01000006">
    <property type="protein sequence ID" value="KDA46280.1"/>
    <property type="molecule type" value="Genomic_DNA"/>
</dbReference>
<evidence type="ECO:0000256" key="2">
    <source>
        <dbReference type="ARBA" id="ARBA00022793"/>
    </source>
</evidence>
<dbReference type="Pfam" id="PF01276">
    <property type="entry name" value="OKR_DC_1"/>
    <property type="match status" value="1"/>
</dbReference>
<comment type="caution">
    <text evidence="6">The sequence shown here is derived from an EMBL/GenBank/DDBJ whole genome shotgun (WGS) entry which is preliminary data.</text>
</comment>
<name>A0ABR4RQC8_9LACO</name>
<dbReference type="Proteomes" id="UP000027129">
    <property type="component" value="Unassembled WGS sequence"/>
</dbReference>
<reference evidence="6 7" key="1">
    <citation type="submission" date="2014-04" db="EMBL/GenBank/DDBJ databases">
        <title>Draft Genome Sequence of Lactobacillus animalis 381-IL-28.</title>
        <authorList>
            <person name="Sturino J.M."/>
            <person name="Rajendran M."/>
            <person name="Altermann E."/>
        </authorList>
    </citation>
    <scope>NUCLEOTIDE SEQUENCE [LARGE SCALE GENOMIC DNA]</scope>
    <source>
        <strain evidence="6 7">381-IL-28</strain>
    </source>
</reference>
<dbReference type="NCBIfam" id="TIGR04318">
    <property type="entry name" value="lacto_ODC_hypo"/>
    <property type="match status" value="1"/>
</dbReference>
<evidence type="ECO:0000259" key="5">
    <source>
        <dbReference type="PROSITE" id="PS00703"/>
    </source>
</evidence>
<evidence type="ECO:0000256" key="3">
    <source>
        <dbReference type="ARBA" id="ARBA00022898"/>
    </source>
</evidence>
<dbReference type="Gene3D" id="3.90.100.10">
    <property type="entry name" value="Orn/Lys/Arg decarboxylase, C-terminal domain"/>
    <property type="match status" value="1"/>
</dbReference>
<keyword evidence="4" id="KW-0456">Lyase</keyword>
<dbReference type="InterPro" id="IPR036633">
    <property type="entry name" value="Prn/Lys/Arg_de-COase_C_sf"/>
</dbReference>
<feature type="domain" description="Orn/Lys/Arg decarboxylases family 1 pyridoxal-P attachment site" evidence="5">
    <location>
        <begin position="333"/>
        <end position="347"/>
    </location>
</feature>
<dbReference type="SUPFAM" id="SSF53383">
    <property type="entry name" value="PLP-dependent transferases"/>
    <property type="match status" value="1"/>
</dbReference>
<evidence type="ECO:0000313" key="6">
    <source>
        <dbReference type="EMBL" id="KDA46280.1"/>
    </source>
</evidence>
<dbReference type="PROSITE" id="PS00703">
    <property type="entry name" value="OKR_DC_1"/>
    <property type="match status" value="1"/>
</dbReference>
<organism evidence="6 7">
    <name type="scientific">Ligilactobacillus animalis</name>
    <dbReference type="NCBI Taxonomy" id="1605"/>
    <lineage>
        <taxon>Bacteria</taxon>
        <taxon>Bacillati</taxon>
        <taxon>Bacillota</taxon>
        <taxon>Bacilli</taxon>
        <taxon>Lactobacillales</taxon>
        <taxon>Lactobacillaceae</taxon>
        <taxon>Ligilactobacillus</taxon>
    </lineage>
</organism>
<dbReference type="InterPro" id="IPR015421">
    <property type="entry name" value="PyrdxlP-dep_Trfase_major"/>
</dbReference>
<dbReference type="InterPro" id="IPR027605">
    <property type="entry name" value="Lacto_ODC_put"/>
</dbReference>
<protein>
    <submittedName>
        <fullName evidence="6">Ornithine decarboxylase</fullName>
    </submittedName>
</protein>
<dbReference type="PANTHER" id="PTHR45229:SF3">
    <property type="entry name" value="BIODEGRADATIVE ARGININE DECARBOXYLASE"/>
    <property type="match status" value="1"/>
</dbReference>
<dbReference type="InterPro" id="IPR015424">
    <property type="entry name" value="PyrdxlP-dep_Trfase"/>
</dbReference>
<dbReference type="InterPro" id="IPR000310">
    <property type="entry name" value="Orn/Lys/Arg_deCO2ase_major_dom"/>
</dbReference>
<evidence type="ECO:0000256" key="4">
    <source>
        <dbReference type="ARBA" id="ARBA00023239"/>
    </source>
</evidence>
<dbReference type="PANTHER" id="PTHR45229">
    <property type="entry name" value="CONSTITUTIVE ORNITHINE DECARBOXYLASE"/>
    <property type="match status" value="1"/>
</dbReference>
<dbReference type="RefSeq" id="WP_035447768.1">
    <property type="nucleotide sequence ID" value="NZ_CP195054.1"/>
</dbReference>
<proteinExistence type="inferred from homology"/>
<gene>
    <name evidence="6" type="ORF">Lani381_0691</name>
</gene>
<accession>A0ABR4RQC8</accession>
<comment type="similarity">
    <text evidence="1">Belongs to the Orn/Lys/Arg decarboxylase class-I family.</text>
</comment>
<dbReference type="Gene3D" id="3.40.640.10">
    <property type="entry name" value="Type I PLP-dependent aspartate aminotransferase-like (Major domain)"/>
    <property type="match status" value="1"/>
</dbReference>
<evidence type="ECO:0000313" key="7">
    <source>
        <dbReference type="Proteomes" id="UP000027129"/>
    </source>
</evidence>
<dbReference type="PIRSF" id="PIRSF009393">
    <property type="entry name" value="Orn_decarb"/>
    <property type="match status" value="1"/>
</dbReference>
<dbReference type="SUPFAM" id="SSF55904">
    <property type="entry name" value="Ornithine decarboxylase C-terminal domain"/>
    <property type="match status" value="1"/>
</dbReference>